<dbReference type="PROSITE" id="PS50055">
    <property type="entry name" value="TYR_PHOSPHATASE_PTP"/>
    <property type="match status" value="1"/>
</dbReference>
<feature type="compositionally biased region" description="Gly residues" evidence="5">
    <location>
        <begin position="800"/>
        <end position="809"/>
    </location>
</feature>
<dbReference type="GeneID" id="101847639"/>
<dbReference type="Pfam" id="PF03097">
    <property type="entry name" value="BRO1"/>
    <property type="match status" value="1"/>
</dbReference>
<feature type="compositionally biased region" description="Polar residues" evidence="5">
    <location>
        <begin position="1381"/>
        <end position="1397"/>
    </location>
</feature>
<keyword evidence="4" id="KW-0967">Endosome</keyword>
<feature type="region of interest" description="Disordered" evidence="5">
    <location>
        <begin position="2151"/>
        <end position="2173"/>
    </location>
</feature>
<feature type="compositionally biased region" description="Polar residues" evidence="5">
    <location>
        <begin position="1505"/>
        <end position="1519"/>
    </location>
</feature>
<feature type="domain" description="Tyrosine-protein phosphatase" evidence="6">
    <location>
        <begin position="1900"/>
        <end position="2131"/>
    </location>
</feature>
<feature type="compositionally biased region" description="Gly residues" evidence="5">
    <location>
        <begin position="939"/>
        <end position="949"/>
    </location>
</feature>
<feature type="region of interest" description="Disordered" evidence="5">
    <location>
        <begin position="1259"/>
        <end position="1398"/>
    </location>
</feature>
<feature type="compositionally biased region" description="Low complexity" evidence="5">
    <location>
        <begin position="1172"/>
        <end position="1192"/>
    </location>
</feature>
<feature type="region of interest" description="Disordered" evidence="5">
    <location>
        <begin position="1488"/>
        <end position="1798"/>
    </location>
</feature>
<feature type="compositionally biased region" description="Polar residues" evidence="5">
    <location>
        <begin position="2347"/>
        <end position="2359"/>
    </location>
</feature>
<feature type="compositionally biased region" description="Low complexity" evidence="5">
    <location>
        <begin position="1721"/>
        <end position="1735"/>
    </location>
</feature>
<feature type="compositionally biased region" description="Polar residues" evidence="5">
    <location>
        <begin position="2254"/>
        <end position="2266"/>
    </location>
</feature>
<feature type="compositionally biased region" description="Low complexity" evidence="5">
    <location>
        <begin position="865"/>
        <end position="882"/>
    </location>
</feature>
<dbReference type="InterPro" id="IPR003595">
    <property type="entry name" value="Tyr_Pase_cat"/>
</dbReference>
<protein>
    <submittedName>
        <fullName evidence="10">Tyrosine-protein phosphatase non-receptor type 23</fullName>
    </submittedName>
</protein>
<dbReference type="PRINTS" id="PR00700">
    <property type="entry name" value="PRTYPHPHTASE"/>
</dbReference>
<feature type="compositionally biased region" description="Low complexity" evidence="5">
    <location>
        <begin position="1789"/>
        <end position="1798"/>
    </location>
</feature>
<dbReference type="RefSeq" id="XP_005093180.1">
    <property type="nucleotide sequence ID" value="XM_005093123.3"/>
</dbReference>
<reference evidence="10" key="1">
    <citation type="submission" date="2025-08" db="UniProtKB">
        <authorList>
            <consortium name="RefSeq"/>
        </authorList>
    </citation>
    <scope>IDENTIFICATION</scope>
</reference>
<feature type="compositionally biased region" description="Low complexity" evidence="5">
    <location>
        <begin position="962"/>
        <end position="972"/>
    </location>
</feature>
<evidence type="ECO:0000256" key="3">
    <source>
        <dbReference type="ARBA" id="ARBA00022490"/>
    </source>
</evidence>
<dbReference type="Pfam" id="PF13949">
    <property type="entry name" value="ALIX_LYPXL_bnd"/>
    <property type="match status" value="1"/>
</dbReference>
<feature type="compositionally biased region" description="Pro residues" evidence="5">
    <location>
        <begin position="813"/>
        <end position="827"/>
    </location>
</feature>
<feature type="domain" description="Tyrosine specific protein phosphatases" evidence="7">
    <location>
        <begin position="2047"/>
        <end position="2122"/>
    </location>
</feature>
<feature type="region of interest" description="Disordered" evidence="5">
    <location>
        <begin position="865"/>
        <end position="950"/>
    </location>
</feature>
<feature type="compositionally biased region" description="Basic and acidic residues" evidence="5">
    <location>
        <begin position="2275"/>
        <end position="2290"/>
    </location>
</feature>
<feature type="compositionally biased region" description="Polar residues" evidence="5">
    <location>
        <begin position="1756"/>
        <end position="1768"/>
    </location>
</feature>
<feature type="region of interest" description="Disordered" evidence="5">
    <location>
        <begin position="790"/>
        <end position="849"/>
    </location>
</feature>
<dbReference type="InterPro" id="IPR025304">
    <property type="entry name" value="ALIX_V_dom"/>
</dbReference>
<evidence type="ECO:0000259" key="8">
    <source>
        <dbReference type="PROSITE" id="PS51180"/>
    </source>
</evidence>
<feature type="compositionally biased region" description="Low complexity" evidence="5">
    <location>
        <begin position="1316"/>
        <end position="1365"/>
    </location>
</feature>
<evidence type="ECO:0000313" key="10">
    <source>
        <dbReference type="RefSeq" id="XP_005093180.1"/>
    </source>
</evidence>
<dbReference type="SUPFAM" id="SSF52799">
    <property type="entry name" value="(Phosphotyrosine protein) phosphatases II"/>
    <property type="match status" value="1"/>
</dbReference>
<keyword evidence="3" id="KW-0963">Cytoplasm</keyword>
<feature type="compositionally biased region" description="Polar residues" evidence="5">
    <location>
        <begin position="2293"/>
        <end position="2332"/>
    </location>
</feature>
<feature type="compositionally biased region" description="Low complexity" evidence="5">
    <location>
        <begin position="1066"/>
        <end position="1085"/>
    </location>
</feature>
<evidence type="ECO:0000256" key="2">
    <source>
        <dbReference type="ARBA" id="ARBA00004496"/>
    </source>
</evidence>
<feature type="compositionally biased region" description="Low complexity" evidence="5">
    <location>
        <begin position="1523"/>
        <end position="1608"/>
    </location>
</feature>
<feature type="compositionally biased region" description="Polar residues" evidence="5">
    <location>
        <begin position="1198"/>
        <end position="1209"/>
    </location>
</feature>
<gene>
    <name evidence="10" type="primary">LOC101847639</name>
</gene>
<feature type="region of interest" description="Disordered" evidence="5">
    <location>
        <begin position="2190"/>
        <end position="2381"/>
    </location>
</feature>
<dbReference type="SMART" id="SM00404">
    <property type="entry name" value="PTPc_motif"/>
    <property type="match status" value="1"/>
</dbReference>
<dbReference type="Gene3D" id="1.20.140.50">
    <property type="entry name" value="alix/aip1 like domains"/>
    <property type="match status" value="1"/>
</dbReference>
<keyword evidence="9" id="KW-1185">Reference proteome</keyword>
<accession>A0ABM0JGI6</accession>
<dbReference type="SMART" id="SM01041">
    <property type="entry name" value="BRO1"/>
    <property type="match status" value="1"/>
</dbReference>
<feature type="compositionally biased region" description="Low complexity" evidence="5">
    <location>
        <begin position="990"/>
        <end position="1031"/>
    </location>
</feature>
<feature type="compositionally biased region" description="Polar residues" evidence="5">
    <location>
        <begin position="1091"/>
        <end position="1100"/>
    </location>
</feature>
<dbReference type="InterPro" id="IPR000242">
    <property type="entry name" value="PTP_cat"/>
</dbReference>
<feature type="compositionally biased region" description="Low complexity" evidence="5">
    <location>
        <begin position="1769"/>
        <end position="1780"/>
    </location>
</feature>
<dbReference type="InterPro" id="IPR004328">
    <property type="entry name" value="BRO1_dom"/>
</dbReference>
<dbReference type="Gene3D" id="1.25.40.280">
    <property type="entry name" value="alix/aip1 like domains"/>
    <property type="match status" value="1"/>
</dbReference>
<dbReference type="SMART" id="SM00194">
    <property type="entry name" value="PTPc"/>
    <property type="match status" value="1"/>
</dbReference>
<feature type="compositionally biased region" description="Pro residues" evidence="5">
    <location>
        <begin position="1032"/>
        <end position="1042"/>
    </location>
</feature>
<feature type="region of interest" description="Disordered" evidence="5">
    <location>
        <begin position="706"/>
        <end position="747"/>
    </location>
</feature>
<feature type="compositionally biased region" description="Basic and acidic residues" evidence="5">
    <location>
        <begin position="2190"/>
        <end position="2206"/>
    </location>
</feature>
<evidence type="ECO:0000313" key="9">
    <source>
        <dbReference type="Proteomes" id="UP000694888"/>
    </source>
</evidence>
<feature type="compositionally biased region" description="Polar residues" evidence="5">
    <location>
        <begin position="1216"/>
        <end position="1235"/>
    </location>
</feature>
<dbReference type="PROSITE" id="PS51180">
    <property type="entry name" value="BRO1"/>
    <property type="match status" value="1"/>
</dbReference>
<feature type="compositionally biased region" description="Low complexity" evidence="5">
    <location>
        <begin position="1118"/>
        <end position="1131"/>
    </location>
</feature>
<dbReference type="InterPro" id="IPR000387">
    <property type="entry name" value="Tyr_Pase_dom"/>
</dbReference>
<feature type="compositionally biased region" description="Polar residues" evidence="5">
    <location>
        <begin position="973"/>
        <end position="983"/>
    </location>
</feature>
<feature type="compositionally biased region" description="Low complexity" evidence="5">
    <location>
        <begin position="1043"/>
        <end position="1058"/>
    </location>
</feature>
<feature type="domain" description="BRO1" evidence="8">
    <location>
        <begin position="8"/>
        <end position="397"/>
    </location>
</feature>
<dbReference type="Proteomes" id="UP000694888">
    <property type="component" value="Unplaced"/>
</dbReference>
<evidence type="ECO:0000256" key="4">
    <source>
        <dbReference type="ARBA" id="ARBA00022753"/>
    </source>
</evidence>
<dbReference type="PANTHER" id="PTHR23030:SF30">
    <property type="entry name" value="TYROSINE-PROTEIN PHOSPHATASE NON-RECEPTOR TYPE 23"/>
    <property type="match status" value="1"/>
</dbReference>
<dbReference type="InterPro" id="IPR029021">
    <property type="entry name" value="Prot-tyrosine_phosphatase-like"/>
</dbReference>
<comment type="subcellular location">
    <subcellularLocation>
        <location evidence="2">Cytoplasm</location>
    </subcellularLocation>
    <subcellularLocation>
        <location evidence="1">Endosome</location>
    </subcellularLocation>
</comment>
<proteinExistence type="predicted"/>
<organism evidence="9 10">
    <name type="scientific">Aplysia californica</name>
    <name type="common">California sea hare</name>
    <dbReference type="NCBI Taxonomy" id="6500"/>
    <lineage>
        <taxon>Eukaryota</taxon>
        <taxon>Metazoa</taxon>
        <taxon>Spiralia</taxon>
        <taxon>Lophotrochozoa</taxon>
        <taxon>Mollusca</taxon>
        <taxon>Gastropoda</taxon>
        <taxon>Heterobranchia</taxon>
        <taxon>Euthyneura</taxon>
        <taxon>Tectipleura</taxon>
        <taxon>Aplysiida</taxon>
        <taxon>Aplysioidea</taxon>
        <taxon>Aplysiidae</taxon>
        <taxon>Aplysia</taxon>
    </lineage>
</organism>
<sequence length="2381" mass="260587">MESMPRLPMLSFELKHSPDYVEFGPKLKQYIKTHYGEDPALYNKACTDLEQLRQAAIQVSRDYMGCTTLKKYYAQLQYLQGRFPMTNEGEAAIVFTWEDIQTGREHVIMDIKFEQACILYNIGSLHSLLGVLDTRHNAEGMKVSCTHFQCAAWAFEHLRNEFATSSMSTDMSYELLSFHIILMLAQAQECILEKSMIDGRKSNITAKVAAQVVEFYKDSSKAIDMAEKKQQINSRMHKEWGRRLEMKTSFYQCITYYFLGRQAEESEKPGECLAYYTAAKDELAKATQLAKNDVLEVHDCLSFARDVVVGKYEAAKKDNDFVYHDKVPPIDSLPEIKGASLVKGIPFNPTDKEISGPDIFQKLVPMEAHEASSVYSEEKAKLSRRVVEDIEQKNMDLEQFMSSLQLDTDQLMPQPDLIPENLMEKCAAMSVRTDAIKELTDAMASVSGYATEVELGIAELQETLSQDAERTAEFETQFGKRSPSTVLPGIQNSIAEFRNRHQEGSSLNTVLHKAMNTHTNNLKTLTKQPAELQAFLPPSQPTQTPEDEAIVTQVRRLLQKISEMKEQRKALLDQFRSQLHNDDITNVLVTQEAVDKESVFAEQLRKHDQTVDLINKNLAAQENILRALTDANAQFAVIRQSFGEAKAQRERVIQELIASYEKYEELLAKAQKGCDYYKKLQENVNKSLERCRSECKVRQEEREMIISKYAPKVPPPSRPSAPKPGTGGHPAATLTPGAAPGPDLTSMAADMSAFPSLSDASAVPTLPMSQLPSAIPPSFEGPKLKDYLPFMKPRSFGPKSQGGGGGGGLNSDPVPPVSPSVPPPQSPLPGAGDMPGNPGGKYPGLDPNLASVLPATIAQYLASVSASSTSTAGAHMPGGARPSPSPSPSPSPASAVRPTPPQSPSVLPGPLAYPQRPQSHPGPLPQSVNPAPSPAVGGLQIGGVSGAGVGLPAASVQNMLASMSHSSSALPSQTPTNYSQPAALQNPAGQAYLQQYTQQQQQQQQQQYLQQQQPQSLPQPQFQNQPQYQPLQNPPQQQPPQSLPQHQQQQYPIPSGQQGFPYSANPSHPQQLQHPPQQQQQLPHQPHSRGDSTSMVSSVQRPIFSPGAAPANMIPALSQPSQPQSHQQFQPYAGPHLPQPTAAAHGQQVASAAQGKQTPAQFPTNPQPPVPQQQQQQQQQWQQQQPSNKSQPFGIQGQGPTSQSVSGQILNFPASLPSQSVGHWPSSSAQMFPPSSQGQTVLAALTPGLQQYGAGQYMTQMHQGPMGGQQRPAAPVQEPTQQVYGQATPGMLPGQPGYQLPSGQAGTQGQVGGQGQFQTHQQSQIRPQAQVAGQIQPPQQSQIGPQGQVAGQGQPQPYSQPGQGQKYMTPQGAPSQLPAGVNQSPHGSPSRLANQNVRPPITSVGYHSVLDQSHEGPFSAEYSYAGQYYRPQGTPEGYRPHQMYQGGYQHSVTQSYQSAQTYTSNPVSTPLMYGQTGRAVSTAAQMHPNHMPVSDSKASLPVASGQVSSAQGMQHNQQVLMAHQQHQQQQQQQQQPQPQQPLHPGQQPPVRQQQPPGLQQYPGLMYNQQAPQTSQASSQMMQIPVQPHQKQQQQQQQPHFQTGQLPQQSQPPRAPGPQPQLMSQPPQVPLPYQQPPLQPHQNMRAPAPQAQQGAVHPYHQQQQPQQQQRQQQQQPGYYNQPVAGQFPQQAAHPQGQPMAPQGFQLQPLQPQQVSGEPRPMTPQQPAIAAPTQPIPGSRNVMVAPLQPNYAPGQGNRDPSQASTPGSQATPSVPTTPTSPVENMTVSRQSSSLDDILSSSPNGVKDTIIIPQVLTDQERQLQKEEAIKKQALVPVSEPYSSQGALHRLLSEVEAFGKFVDELSVTILGVSRLDTVWKSLLDSQDSATKKQSMAIARCYPMKNRDPDVMPYDETRVVLTTTKDDYINASWLNELAPSCPKFITTQAPMSLTAGEFWAMVYEQGSEVLVQITSEYETGKKFPIYYPTEKDKPLEQSSVVLSLQSVKFRQYWVERILYLKNTQTKQGRTVVHLQYKNWPVSGFPEEVSSIVHFISEVHSFYKQQRSLTKPIIAHCGLGVGRTGVFMLVYTAMQEMLHGNGLIDLPGLARRMLTKRRGLIGKKEQLMCGYQSVLCAAEEYLEKRGVLVKNPHFSELRKGSQRGSPKHQMPHTAAPDDIVLGSVDLQTLRENVGRFHIHSDPASDGSDRREGSVGGSDSGLDRRKSVESVSSISNNSLPDVVQQYPDTQNAGDGRADSLESGQTLPTHQQQALGPVDTSDSDSHAMLKNLPPRDVDASLTPSFVGPSQGSMTPTQDVNPKASALSSLAQLQDPATFSIGSPDMKKKNKITKANFGQTQGSLQSSGAADPSDPFSSLDPMWSLGKQEK</sequence>
<feature type="region of interest" description="Disordered" evidence="5">
    <location>
        <begin position="962"/>
        <end position="1235"/>
    </location>
</feature>
<evidence type="ECO:0000259" key="7">
    <source>
        <dbReference type="PROSITE" id="PS50056"/>
    </source>
</evidence>
<dbReference type="Pfam" id="PF00102">
    <property type="entry name" value="Y_phosphatase"/>
    <property type="match status" value="1"/>
</dbReference>
<name>A0ABM0JGI6_APLCA</name>
<feature type="compositionally biased region" description="Pro residues" evidence="5">
    <location>
        <begin position="1626"/>
        <end position="1638"/>
    </location>
</feature>
<feature type="compositionally biased region" description="Low complexity" evidence="5">
    <location>
        <begin position="729"/>
        <end position="742"/>
    </location>
</feature>
<evidence type="ECO:0000256" key="5">
    <source>
        <dbReference type="SAM" id="MobiDB-lite"/>
    </source>
</evidence>
<feature type="compositionally biased region" description="Pro residues" evidence="5">
    <location>
        <begin position="712"/>
        <end position="722"/>
    </location>
</feature>
<feature type="compositionally biased region" description="Low complexity" evidence="5">
    <location>
        <begin position="1142"/>
        <end position="1164"/>
    </location>
</feature>
<dbReference type="PROSITE" id="PS50056">
    <property type="entry name" value="TYR_PHOSPHATASE_2"/>
    <property type="match status" value="1"/>
</dbReference>
<evidence type="ECO:0000259" key="6">
    <source>
        <dbReference type="PROSITE" id="PS50055"/>
    </source>
</evidence>
<evidence type="ECO:0000256" key="1">
    <source>
        <dbReference type="ARBA" id="ARBA00004177"/>
    </source>
</evidence>
<feature type="compositionally biased region" description="Low complexity" evidence="5">
    <location>
        <begin position="1660"/>
        <end position="1675"/>
    </location>
</feature>
<dbReference type="Gene3D" id="3.90.190.10">
    <property type="entry name" value="Protein tyrosine phosphatase superfamily"/>
    <property type="match status" value="1"/>
</dbReference>
<dbReference type="InterPro" id="IPR038499">
    <property type="entry name" value="BRO1_sf"/>
</dbReference>
<dbReference type="Gene3D" id="1.20.120.560">
    <property type="entry name" value="alix/aip1 in complex with the ypdl late domain"/>
    <property type="match status" value="1"/>
</dbReference>
<feature type="compositionally biased region" description="Low complexity" evidence="5">
    <location>
        <begin position="2222"/>
        <end position="2231"/>
    </location>
</feature>
<dbReference type="PANTHER" id="PTHR23030">
    <property type="entry name" value="PCD6 INTERACTING PROTEIN-RELATED"/>
    <property type="match status" value="1"/>
</dbReference>